<organism evidence="4 5">
    <name type="scientific">Clitoria ternatea</name>
    <name type="common">Butterfly pea</name>
    <dbReference type="NCBI Taxonomy" id="43366"/>
    <lineage>
        <taxon>Eukaryota</taxon>
        <taxon>Viridiplantae</taxon>
        <taxon>Streptophyta</taxon>
        <taxon>Embryophyta</taxon>
        <taxon>Tracheophyta</taxon>
        <taxon>Spermatophyta</taxon>
        <taxon>Magnoliopsida</taxon>
        <taxon>eudicotyledons</taxon>
        <taxon>Gunneridae</taxon>
        <taxon>Pentapetalae</taxon>
        <taxon>rosids</taxon>
        <taxon>fabids</taxon>
        <taxon>Fabales</taxon>
        <taxon>Fabaceae</taxon>
        <taxon>Papilionoideae</taxon>
        <taxon>50 kb inversion clade</taxon>
        <taxon>NPAAA clade</taxon>
        <taxon>indigoferoid/millettioid clade</taxon>
        <taxon>Phaseoleae</taxon>
        <taxon>Clitoria</taxon>
    </lineage>
</organism>
<comment type="similarity">
    <text evidence="1">Belongs to the WEB family.</text>
</comment>
<evidence type="ECO:0000256" key="2">
    <source>
        <dbReference type="ARBA" id="ARBA00023054"/>
    </source>
</evidence>
<feature type="coiled-coil region" evidence="3">
    <location>
        <begin position="496"/>
        <end position="530"/>
    </location>
</feature>
<evidence type="ECO:0000256" key="1">
    <source>
        <dbReference type="ARBA" id="ARBA00005485"/>
    </source>
</evidence>
<dbReference type="GO" id="GO:0009904">
    <property type="term" value="P:chloroplast accumulation movement"/>
    <property type="evidence" value="ECO:0007669"/>
    <property type="project" value="TreeGrafter"/>
</dbReference>
<evidence type="ECO:0008006" key="6">
    <source>
        <dbReference type="Google" id="ProtNLM"/>
    </source>
</evidence>
<protein>
    <recommendedName>
        <fullName evidence="6">WEB family protein</fullName>
    </recommendedName>
</protein>
<dbReference type="Proteomes" id="UP001359559">
    <property type="component" value="Unassembled WGS sequence"/>
</dbReference>
<name>A0AAN9JIN0_CLITE</name>
<dbReference type="GO" id="GO:0005829">
    <property type="term" value="C:cytosol"/>
    <property type="evidence" value="ECO:0007669"/>
    <property type="project" value="TreeGrafter"/>
</dbReference>
<feature type="coiled-coil region" evidence="3">
    <location>
        <begin position="289"/>
        <end position="407"/>
    </location>
</feature>
<sequence length="592" mass="67126">MVGEIDTSPPFQSVKDAVSLFAEGAFSGEKPVIKKAKPYFAESVWAKETQLHLAQKELKKLKDQLKNAESTKAQVLVELEKSKGLVEDLTEKLKVLSKSRESAIQATEASKSQAKQLKEEHCGNLDGANGAWKEELETTVKRYASLITEIDFAKQELSKMRQGYDLSMEERASALEQAAEAEDAMKANTGRASELSKEIIALQESIEKMKVASVQEHQLEEEILAEQNLLRQSYNAALEESKKKLHDLKREFNPEDTENLEMQLTETMNEIGYLQKQIENKKTSDLGSLRSITLELDDAKESLQKVAEQENCLRSLVEALSMELENVKRKHYELKEKEPKTESIVGNLKVELQKSEAELEVYLEEKSKVRGASKEMILTLNQLSSVTEKARQEAEDMKNKATELKIEATVTKLVLEGAETKFQVAWEEAEAAKAAEAIALDQIRVLSERTSAGHSSTYESGARITISREEFESLTRKIEESDTLANIKVAAIKAQVEAAKASENEVHRRLEATQKEIEDIKTETQDTLKELRWLKQQRGQWRVSLEGGVSGSRKKQQKLQQEYWLRHRCHQNYLLSTIGFRSSSIHLQTRWR</sequence>
<dbReference type="PANTHER" id="PTHR32054">
    <property type="entry name" value="HEAVY CHAIN, PUTATIVE, EXPRESSED-RELATED-RELATED"/>
    <property type="match status" value="1"/>
</dbReference>
<reference evidence="4 5" key="1">
    <citation type="submission" date="2024-01" db="EMBL/GenBank/DDBJ databases">
        <title>The genomes of 5 underutilized Papilionoideae crops provide insights into root nodulation and disease resistance.</title>
        <authorList>
            <person name="Yuan L."/>
        </authorList>
    </citation>
    <scope>NUCLEOTIDE SEQUENCE [LARGE SCALE GENOMIC DNA]</scope>
    <source>
        <strain evidence="4">LY-2023</strain>
        <tissue evidence="4">Leaf</tissue>
    </source>
</reference>
<dbReference type="PANTHER" id="PTHR32054:SF3">
    <property type="entry name" value="HEAVY CHAIN, PUTATIVE, EXPRESSED-RELATED"/>
    <property type="match status" value="1"/>
</dbReference>
<gene>
    <name evidence="4" type="ORF">RJT34_10749</name>
</gene>
<dbReference type="EMBL" id="JAYKXN010000003">
    <property type="protein sequence ID" value="KAK7299920.1"/>
    <property type="molecule type" value="Genomic_DNA"/>
</dbReference>
<feature type="coiled-coil region" evidence="3">
    <location>
        <begin position="192"/>
        <end position="251"/>
    </location>
</feature>
<evidence type="ECO:0000313" key="5">
    <source>
        <dbReference type="Proteomes" id="UP001359559"/>
    </source>
</evidence>
<keyword evidence="5" id="KW-1185">Reference proteome</keyword>
<dbReference type="GO" id="GO:0009903">
    <property type="term" value="P:chloroplast avoidance movement"/>
    <property type="evidence" value="ECO:0007669"/>
    <property type="project" value="TreeGrafter"/>
</dbReference>
<feature type="coiled-coil region" evidence="3">
    <location>
        <begin position="44"/>
        <end position="120"/>
    </location>
</feature>
<proteinExistence type="inferred from homology"/>
<comment type="caution">
    <text evidence="4">The sequence shown here is derived from an EMBL/GenBank/DDBJ whole genome shotgun (WGS) entry which is preliminary data.</text>
</comment>
<dbReference type="Pfam" id="PF05701">
    <property type="entry name" value="WEMBL"/>
    <property type="match status" value="1"/>
</dbReference>
<evidence type="ECO:0000256" key="3">
    <source>
        <dbReference type="SAM" id="Coils"/>
    </source>
</evidence>
<dbReference type="InterPro" id="IPR008545">
    <property type="entry name" value="Web"/>
</dbReference>
<keyword evidence="2 3" id="KW-0175">Coiled coil</keyword>
<dbReference type="AlphaFoldDB" id="A0AAN9JIN0"/>
<evidence type="ECO:0000313" key="4">
    <source>
        <dbReference type="EMBL" id="KAK7299920.1"/>
    </source>
</evidence>
<accession>A0AAN9JIN0</accession>